<dbReference type="RefSeq" id="WP_353979067.1">
    <property type="nucleotide sequence ID" value="NZ_CP159578.1"/>
</dbReference>
<keyword evidence="2 4" id="KW-0238">DNA-binding</keyword>
<evidence type="ECO:0000313" key="7">
    <source>
        <dbReference type="EMBL" id="XCJ78045.1"/>
    </source>
</evidence>
<proteinExistence type="predicted"/>
<dbReference type="InterPro" id="IPR001647">
    <property type="entry name" value="HTH_TetR"/>
</dbReference>
<organism evidence="7">
    <name type="scientific">Salinicola endophyticus</name>
    <dbReference type="NCBI Taxonomy" id="1949083"/>
    <lineage>
        <taxon>Bacteria</taxon>
        <taxon>Pseudomonadati</taxon>
        <taxon>Pseudomonadota</taxon>
        <taxon>Gammaproteobacteria</taxon>
        <taxon>Oceanospirillales</taxon>
        <taxon>Halomonadaceae</taxon>
        <taxon>Salinicola</taxon>
    </lineage>
</organism>
<dbReference type="PANTHER" id="PTHR47506:SF6">
    <property type="entry name" value="HTH-TYPE TRANSCRIPTIONAL REPRESSOR NEMR"/>
    <property type="match status" value="1"/>
</dbReference>
<dbReference type="InterPro" id="IPR036271">
    <property type="entry name" value="Tet_transcr_reg_TetR-rel_C_sf"/>
</dbReference>
<feature type="domain" description="HTH tetR-type" evidence="6">
    <location>
        <begin position="22"/>
        <end position="82"/>
    </location>
</feature>
<evidence type="ECO:0000256" key="2">
    <source>
        <dbReference type="ARBA" id="ARBA00023125"/>
    </source>
</evidence>
<dbReference type="AlphaFoldDB" id="A0AB74U8G9"/>
<protein>
    <submittedName>
        <fullName evidence="7">TetR/AcrR family transcriptional regulator</fullName>
    </submittedName>
</protein>
<evidence type="ECO:0000256" key="4">
    <source>
        <dbReference type="PROSITE-ProRule" id="PRU00335"/>
    </source>
</evidence>
<keyword evidence="1" id="KW-0805">Transcription regulation</keyword>
<accession>A0AB74U8G9</accession>
<dbReference type="SUPFAM" id="SSF46689">
    <property type="entry name" value="Homeodomain-like"/>
    <property type="match status" value="1"/>
</dbReference>
<dbReference type="Gene3D" id="1.10.357.10">
    <property type="entry name" value="Tetracycline Repressor, domain 2"/>
    <property type="match status" value="1"/>
</dbReference>
<dbReference type="InterPro" id="IPR009057">
    <property type="entry name" value="Homeodomain-like_sf"/>
</dbReference>
<gene>
    <name evidence="7" type="ORF">ABV408_11370</name>
</gene>
<dbReference type="PANTHER" id="PTHR47506">
    <property type="entry name" value="TRANSCRIPTIONAL REGULATORY PROTEIN"/>
    <property type="match status" value="1"/>
</dbReference>
<dbReference type="InterPro" id="IPR011075">
    <property type="entry name" value="TetR_C"/>
</dbReference>
<dbReference type="Pfam" id="PF00440">
    <property type="entry name" value="TetR_N"/>
    <property type="match status" value="1"/>
</dbReference>
<feature type="DNA-binding region" description="H-T-H motif" evidence="4">
    <location>
        <begin position="45"/>
        <end position="64"/>
    </location>
</feature>
<sequence length="211" mass="23840">MEKPTSLSKRRGRPPKVPRTHPDTREVLIRCGVEVLTEQGFVSSGIDGILKRVGVPKGSFYHYFDSKEAFGHALLSRYAEYFAGKLDHWLLAPEIPPLERLRRFTQDAQGGMARHDYRRGCLVGNLGQEVTLLPEGLGARLEAILQDWQRRVADCLRLAKAEGELAIDADCDTLAAFFWIGWEGAVQRARLTREPTPLVLFSQEFLARLPR</sequence>
<feature type="compositionally biased region" description="Basic residues" evidence="5">
    <location>
        <begin position="8"/>
        <end position="19"/>
    </location>
</feature>
<dbReference type="EMBL" id="CP159578">
    <property type="protein sequence ID" value="XCJ78045.1"/>
    <property type="molecule type" value="Genomic_DNA"/>
</dbReference>
<reference evidence="7" key="1">
    <citation type="submission" date="2024-06" db="EMBL/GenBank/DDBJ databases">
        <title>Complete genome of Salinicola endophyticus HNIBRBA4755.</title>
        <authorList>
            <person name="Shin S.Y."/>
            <person name="Kang H."/>
            <person name="Song J."/>
        </authorList>
    </citation>
    <scope>NUCLEOTIDE SEQUENCE</scope>
    <source>
        <strain evidence="7">HNIBRBA4755</strain>
    </source>
</reference>
<dbReference type="PRINTS" id="PR00455">
    <property type="entry name" value="HTHTETR"/>
</dbReference>
<dbReference type="Pfam" id="PF16925">
    <property type="entry name" value="TetR_C_13"/>
    <property type="match status" value="1"/>
</dbReference>
<evidence type="ECO:0000256" key="1">
    <source>
        <dbReference type="ARBA" id="ARBA00023015"/>
    </source>
</evidence>
<feature type="region of interest" description="Disordered" evidence="5">
    <location>
        <begin position="1"/>
        <end position="23"/>
    </location>
</feature>
<dbReference type="SUPFAM" id="SSF48498">
    <property type="entry name" value="Tetracyclin repressor-like, C-terminal domain"/>
    <property type="match status" value="1"/>
</dbReference>
<evidence type="ECO:0000259" key="6">
    <source>
        <dbReference type="PROSITE" id="PS50977"/>
    </source>
</evidence>
<evidence type="ECO:0000256" key="3">
    <source>
        <dbReference type="ARBA" id="ARBA00023163"/>
    </source>
</evidence>
<keyword evidence="3" id="KW-0804">Transcription</keyword>
<dbReference type="PROSITE" id="PS50977">
    <property type="entry name" value="HTH_TETR_2"/>
    <property type="match status" value="1"/>
</dbReference>
<name>A0AB74U8G9_9GAMM</name>
<evidence type="ECO:0000256" key="5">
    <source>
        <dbReference type="SAM" id="MobiDB-lite"/>
    </source>
</evidence>
<dbReference type="GO" id="GO:0003677">
    <property type="term" value="F:DNA binding"/>
    <property type="evidence" value="ECO:0007669"/>
    <property type="project" value="UniProtKB-UniRule"/>
</dbReference>